<dbReference type="KEGG" id="mpe:MYPE5080"/>
<evidence type="ECO:0000259" key="5">
    <source>
        <dbReference type="Pfam" id="PF00676"/>
    </source>
</evidence>
<organism evidence="6 7">
    <name type="scientific">Malacoplasma penetrans (strain HF-2)</name>
    <name type="common">Mycoplasma penetrans</name>
    <dbReference type="NCBI Taxonomy" id="272633"/>
    <lineage>
        <taxon>Bacteria</taxon>
        <taxon>Bacillati</taxon>
        <taxon>Mycoplasmatota</taxon>
        <taxon>Mycoplasmoidales</taxon>
        <taxon>Mycoplasmoidaceae</taxon>
        <taxon>Malacoplasma</taxon>
    </lineage>
</organism>
<dbReference type="CDD" id="cd02000">
    <property type="entry name" value="TPP_E1_PDC_ADC_BCADC"/>
    <property type="match status" value="1"/>
</dbReference>
<reference evidence="6 7" key="1">
    <citation type="journal article" date="2002" name="Nucleic Acids Res.">
        <title>The complete genomic sequence of Mycoplasma penetrans, an intracellular bacterial pathogen in humans.</title>
        <authorList>
            <person name="Sasaki Y."/>
            <person name="Ishikawa J."/>
            <person name="Yamashita A."/>
            <person name="Oshima K."/>
            <person name="Kenri T."/>
            <person name="Furuya K."/>
            <person name="Yoshino C."/>
            <person name="Horino A."/>
            <person name="Shiba T."/>
            <person name="Sasaki T."/>
            <person name="Hattori M."/>
        </authorList>
    </citation>
    <scope>NUCLEOTIDE SEQUENCE [LARGE SCALE GENOMIC DNA]</scope>
    <source>
        <strain evidence="6 7">HF-2</strain>
    </source>
</reference>
<dbReference type="InParanoid" id="Q8EVQ2"/>
<protein>
    <recommendedName>
        <fullName evidence="4">Pyruvate dehydrogenase E1 component subunit alpha</fullName>
        <ecNumber evidence="4">1.2.4.1</ecNumber>
    </recommendedName>
</protein>
<keyword evidence="3 4" id="KW-0786">Thiamine pyrophosphate</keyword>
<keyword evidence="7" id="KW-1185">Reference proteome</keyword>
<evidence type="ECO:0000313" key="6">
    <source>
        <dbReference type="EMBL" id="BAC44298.1"/>
    </source>
</evidence>
<dbReference type="Proteomes" id="UP000002522">
    <property type="component" value="Chromosome"/>
</dbReference>
<evidence type="ECO:0000256" key="3">
    <source>
        <dbReference type="ARBA" id="ARBA00023052"/>
    </source>
</evidence>
<comment type="cofactor">
    <cofactor evidence="1 4">
        <name>thiamine diphosphate</name>
        <dbReference type="ChEBI" id="CHEBI:58937"/>
    </cofactor>
</comment>
<dbReference type="Pfam" id="PF00676">
    <property type="entry name" value="E1_dh"/>
    <property type="match status" value="1"/>
</dbReference>
<gene>
    <name evidence="6" type="ordered locus">MYPE5080</name>
</gene>
<accession>Q8EVQ2</accession>
<evidence type="ECO:0000256" key="4">
    <source>
        <dbReference type="RuleBase" id="RU366007"/>
    </source>
</evidence>
<dbReference type="InterPro" id="IPR029061">
    <property type="entry name" value="THDP-binding"/>
</dbReference>
<dbReference type="STRING" id="272633.gene:10731625"/>
<dbReference type="InterPro" id="IPR017596">
    <property type="entry name" value="PdhA/BkdA"/>
</dbReference>
<dbReference type="EC" id="1.2.4.1" evidence="4"/>
<dbReference type="InterPro" id="IPR050771">
    <property type="entry name" value="Alpha-ketoacid_DH_E1_comp"/>
</dbReference>
<dbReference type="EMBL" id="BA000026">
    <property type="protein sequence ID" value="BAC44298.1"/>
    <property type="molecule type" value="Genomic_DNA"/>
</dbReference>
<dbReference type="AlphaFoldDB" id="Q8EVQ2"/>
<comment type="function">
    <text evidence="4">The pyruvate dehydrogenase complex catalyzes the overall conversion of pyruvate to acetyl-CoA and CO(2). It contains multiple copies of three enzymatic components: pyruvate dehydrogenase (E1), dihydrolipoamide acetyltransferase (E2) and lipoamide dehydrogenase (E3).</text>
</comment>
<evidence type="ECO:0000313" key="7">
    <source>
        <dbReference type="Proteomes" id="UP000002522"/>
    </source>
</evidence>
<dbReference type="NCBIfam" id="TIGR03181">
    <property type="entry name" value="PDH_E1_alph_x"/>
    <property type="match status" value="1"/>
</dbReference>
<comment type="subunit">
    <text evidence="4">Heterodimer of an alpha and a beta chain.</text>
</comment>
<comment type="catalytic activity">
    <reaction evidence="4">
        <text>N(6)-[(R)-lipoyl]-L-lysyl-[protein] + pyruvate + H(+) = N(6)-[(R)-S(8)-acetyldihydrolipoyl]-L-lysyl-[protein] + CO2</text>
        <dbReference type="Rhea" id="RHEA:19189"/>
        <dbReference type="Rhea" id="RHEA-COMP:10474"/>
        <dbReference type="Rhea" id="RHEA-COMP:10478"/>
        <dbReference type="ChEBI" id="CHEBI:15361"/>
        <dbReference type="ChEBI" id="CHEBI:15378"/>
        <dbReference type="ChEBI" id="CHEBI:16526"/>
        <dbReference type="ChEBI" id="CHEBI:83099"/>
        <dbReference type="ChEBI" id="CHEBI:83111"/>
        <dbReference type="EC" id="1.2.4.1"/>
    </reaction>
</comment>
<dbReference type="GO" id="GO:0004739">
    <property type="term" value="F:pyruvate dehydrogenase (acetyl-transferring) activity"/>
    <property type="evidence" value="ECO:0007669"/>
    <property type="project" value="UniProtKB-UniRule"/>
</dbReference>
<dbReference type="SUPFAM" id="SSF52518">
    <property type="entry name" value="Thiamin diphosphate-binding fold (THDP-binding)"/>
    <property type="match status" value="1"/>
</dbReference>
<proteinExistence type="predicted"/>
<dbReference type="InterPro" id="IPR001017">
    <property type="entry name" value="DH_E1"/>
</dbReference>
<dbReference type="HOGENOM" id="CLU_029393_1_0_14"/>
<dbReference type="eggNOG" id="COG1071">
    <property type="taxonomic scope" value="Bacteria"/>
</dbReference>
<evidence type="ECO:0000256" key="2">
    <source>
        <dbReference type="ARBA" id="ARBA00023002"/>
    </source>
</evidence>
<dbReference type="GO" id="GO:0009083">
    <property type="term" value="P:branched-chain amino acid catabolic process"/>
    <property type="evidence" value="ECO:0007669"/>
    <property type="project" value="TreeGrafter"/>
</dbReference>
<evidence type="ECO:0000256" key="1">
    <source>
        <dbReference type="ARBA" id="ARBA00001964"/>
    </source>
</evidence>
<dbReference type="RefSeq" id="WP_011077332.1">
    <property type="nucleotide sequence ID" value="NC_004432.1"/>
</dbReference>
<dbReference type="PANTHER" id="PTHR43380:SF1">
    <property type="entry name" value="2-OXOISOVALERATE DEHYDROGENASE SUBUNIT ALPHA, MITOCHONDRIAL"/>
    <property type="match status" value="1"/>
</dbReference>
<name>Q8EVQ2_MALP2</name>
<sequence length="359" mass="40480">MLINKYTSKTETYSVLDIDGNVTQVGYRIPLSNEEIEKAYYTMVLTRRMDEKMIKWQRQGKMLTFPPNMGEEALQVATSISMDKQDWFAPAFRSAAVFLHSGVPMWKIMLVWKGNEAGNAMPEELNFLPFNIPIGTQYSHAAGIGIALNYQNKPNVAYTVIGDGGTAEGEFYEALNFASVRNAQTIFTVNNNQWAISTPTSKETGQMDIASKAIAAGLDFIKVDGNCLFASVDAIRAARAYVLENKKPILVEFVTYRKGPHTTSDNPRIYRSEEYECEQEKKDPILRLERWMAQNGLLDESKKAQIIEKADAEVEEAYKIMESKLSVSVDDVFDHTFKTLDESLQEQKNEALKIFGGNK</sequence>
<keyword evidence="2 4" id="KW-0560">Oxidoreductase</keyword>
<keyword evidence="4 6" id="KW-0670">Pyruvate</keyword>
<dbReference type="Gene3D" id="3.40.50.970">
    <property type="match status" value="1"/>
</dbReference>
<dbReference type="PANTHER" id="PTHR43380">
    <property type="entry name" value="2-OXOISOVALERATE DEHYDROGENASE SUBUNIT ALPHA, MITOCHONDRIAL"/>
    <property type="match status" value="1"/>
</dbReference>
<feature type="domain" description="Dehydrogenase E1 component" evidence="5">
    <location>
        <begin position="42"/>
        <end position="325"/>
    </location>
</feature>
<dbReference type="FunCoup" id="Q8EVQ2">
    <property type="interactions" value="121"/>
</dbReference>